<evidence type="ECO:0000313" key="2">
    <source>
        <dbReference type="Proteomes" id="UP000262257"/>
    </source>
</evidence>
<dbReference type="PANTHER" id="PTHR30087">
    <property type="entry name" value="INNER MEMBRANE PROTEIN"/>
    <property type="match status" value="1"/>
</dbReference>
<dbReference type="PANTHER" id="PTHR30087:SF1">
    <property type="entry name" value="HYPOTHETICAL CYTOSOLIC PROTEIN"/>
    <property type="match status" value="1"/>
</dbReference>
<proteinExistence type="predicted"/>
<evidence type="ECO:0000313" key="1">
    <source>
        <dbReference type="EMBL" id="HCM32446.1"/>
    </source>
</evidence>
<accession>A0A2T1IZ44</accession>
<dbReference type="Proteomes" id="UP000262257">
    <property type="component" value="Unassembled WGS sequence"/>
</dbReference>
<dbReference type="InterPro" id="IPR007553">
    <property type="entry name" value="2-thiour_desulf"/>
</dbReference>
<dbReference type="EMBL" id="DPXL01000180">
    <property type="protein sequence ID" value="HCM32446.1"/>
    <property type="molecule type" value="Genomic_DNA"/>
</dbReference>
<protein>
    <submittedName>
        <fullName evidence="1">DUF523 domain-containing protein</fullName>
    </submittedName>
</protein>
<dbReference type="AlphaFoldDB" id="A0A2T1IZ44"/>
<comment type="caution">
    <text evidence="1">The sequence shown here is derived from an EMBL/GenBank/DDBJ whole genome shotgun (WGS) entry which is preliminary data.</text>
</comment>
<gene>
    <name evidence="1" type="ORF">DIC32_14305</name>
</gene>
<organism evidence="1 2">
    <name type="scientific">Acinetobacter radioresistens</name>
    <dbReference type="NCBI Taxonomy" id="40216"/>
    <lineage>
        <taxon>Bacteria</taxon>
        <taxon>Pseudomonadati</taxon>
        <taxon>Pseudomonadota</taxon>
        <taxon>Gammaproteobacteria</taxon>
        <taxon>Moraxellales</taxon>
        <taxon>Moraxellaceae</taxon>
        <taxon>Acinetobacter</taxon>
    </lineage>
</organism>
<reference evidence="1 2" key="1">
    <citation type="journal article" date="2018" name="Nat. Biotechnol.">
        <title>A standardized bacterial taxonomy based on genome phylogeny substantially revises the tree of life.</title>
        <authorList>
            <person name="Parks D.H."/>
            <person name="Chuvochina M."/>
            <person name="Waite D.W."/>
            <person name="Rinke C."/>
            <person name="Skarshewski A."/>
            <person name="Chaumeil P.A."/>
            <person name="Hugenholtz P."/>
        </authorList>
    </citation>
    <scope>NUCLEOTIDE SEQUENCE [LARGE SCALE GENOMIC DNA]</scope>
    <source>
        <strain evidence="1">UBA10045</strain>
    </source>
</reference>
<name>A0A2T1IZ44_ACIRA</name>
<sequence length="154" mass="16746">MVKYLISACLVGENVRYNGGNCLQEKLKYLIESHQAISFCPEVAGGLSTPRLPAEIVGGQAQDVFNQQAVVLDSSGQDVTQAFINGAYQTLKMVQQNHISHVILKADSPSCGSKLIYDGSFTGKKIPGEGMTAILLRQHGIIVMTEDEFMEQLN</sequence>
<dbReference type="Pfam" id="PF04463">
    <property type="entry name" value="2-thiour_desulf"/>
    <property type="match status" value="1"/>
</dbReference>
<dbReference type="RefSeq" id="WP_034428830.1">
    <property type="nucleotide sequence ID" value="NZ_BKVS01000048.1"/>
</dbReference>